<feature type="active site" description="Proton acceptor" evidence="14">
    <location>
        <position position="37"/>
    </location>
</feature>
<comment type="cofactor">
    <cofactor evidence="5">
        <name>Fe(2+)</name>
        <dbReference type="ChEBI" id="CHEBI:29033"/>
    </cofactor>
</comment>
<reference evidence="17 18" key="1">
    <citation type="journal article" date="2020" name="G3 (Bethesda)">
        <title>Genetic Underpinnings of Host Manipulation by Ophiocordyceps as Revealed by Comparative Transcriptomics.</title>
        <authorList>
            <person name="Will I."/>
            <person name="Das B."/>
            <person name="Trinh T."/>
            <person name="Brachmann A."/>
            <person name="Ohm R.A."/>
            <person name="de Bekker C."/>
        </authorList>
    </citation>
    <scope>NUCLEOTIDE SEQUENCE [LARGE SCALE GENOMIC DNA]</scope>
    <source>
        <strain evidence="17 18">EC05</strain>
    </source>
</reference>
<evidence type="ECO:0000256" key="7">
    <source>
        <dbReference type="ARBA" id="ARBA00009541"/>
    </source>
</evidence>
<keyword evidence="10 15" id="KW-0479">Metal-binding</keyword>
<comment type="catalytic activity">
    <reaction evidence="1 13">
        <text>D-ribulose 5-phosphate = D-xylulose 5-phosphate</text>
        <dbReference type="Rhea" id="RHEA:13677"/>
        <dbReference type="ChEBI" id="CHEBI:57737"/>
        <dbReference type="ChEBI" id="CHEBI:58121"/>
        <dbReference type="EC" id="5.1.3.1"/>
    </reaction>
</comment>
<evidence type="ECO:0000256" key="14">
    <source>
        <dbReference type="PIRSR" id="PIRSR001461-1"/>
    </source>
</evidence>
<organism evidence="17 18">
    <name type="scientific">Ophiocordyceps camponoti-floridani</name>
    <dbReference type="NCBI Taxonomy" id="2030778"/>
    <lineage>
        <taxon>Eukaryota</taxon>
        <taxon>Fungi</taxon>
        <taxon>Dikarya</taxon>
        <taxon>Ascomycota</taxon>
        <taxon>Pezizomycotina</taxon>
        <taxon>Sordariomycetes</taxon>
        <taxon>Hypocreomycetidae</taxon>
        <taxon>Hypocreales</taxon>
        <taxon>Ophiocordycipitaceae</taxon>
        <taxon>Ophiocordyceps</taxon>
    </lineage>
</organism>
<dbReference type="CDD" id="cd00429">
    <property type="entry name" value="RPE"/>
    <property type="match status" value="1"/>
</dbReference>
<sequence>MAPRTIIAPSILSADFADLGAECRRTMKQGADWLHVDIMDGHFVPNLTFGAPVVAKIRSHVERPDEPSGRGTFDCHMMIAEPKKWVKEFKKAGCDLYCFHYEAAFSTAAESPEQKSDGKTSPRELIRYIHEQGMLAGIAIRPDTSVDVLWDILETSQSVEKPDMVLVMTVMPGFGGQKFMESELPKVQALRSKYPELNIEVDGGLGPSTVDLAAHAGANVIVAGSAVFGAQDPADAIQALRKSIVQRAIGSSAREA</sequence>
<keyword evidence="18" id="KW-1185">Reference proteome</keyword>
<feature type="binding site" evidence="15">
    <location>
        <position position="202"/>
    </location>
    <ligand>
        <name>a divalent metal cation</name>
        <dbReference type="ChEBI" id="CHEBI:60240"/>
    </ligand>
</feature>
<proteinExistence type="inferred from homology"/>
<evidence type="ECO:0000256" key="10">
    <source>
        <dbReference type="ARBA" id="ARBA00022723"/>
    </source>
</evidence>
<evidence type="ECO:0000313" key="18">
    <source>
        <dbReference type="Proteomes" id="UP000562929"/>
    </source>
</evidence>
<dbReference type="Gene3D" id="3.20.20.70">
    <property type="entry name" value="Aldolase class I"/>
    <property type="match status" value="1"/>
</dbReference>
<evidence type="ECO:0000256" key="15">
    <source>
        <dbReference type="PIRSR" id="PIRSR001461-2"/>
    </source>
</evidence>
<dbReference type="Pfam" id="PF00834">
    <property type="entry name" value="Ribul_P_3_epim"/>
    <property type="match status" value="1"/>
</dbReference>
<evidence type="ECO:0000256" key="16">
    <source>
        <dbReference type="PIRSR" id="PIRSR001461-3"/>
    </source>
</evidence>
<dbReference type="OrthoDB" id="1927044at2759"/>
<feature type="binding site" evidence="16">
    <location>
        <begin position="224"/>
        <end position="225"/>
    </location>
    <ligand>
        <name>substrate</name>
    </ligand>
</feature>
<dbReference type="GO" id="GO:0006098">
    <property type="term" value="P:pentose-phosphate shunt"/>
    <property type="evidence" value="ECO:0007669"/>
    <property type="project" value="UniProtKB-UniPathway"/>
</dbReference>
<dbReference type="PIRSF" id="PIRSF001461">
    <property type="entry name" value="RPE"/>
    <property type="match status" value="1"/>
</dbReference>
<dbReference type="EMBL" id="JAACLJ010000009">
    <property type="protein sequence ID" value="KAF4581033.1"/>
    <property type="molecule type" value="Genomic_DNA"/>
</dbReference>
<dbReference type="InterPro" id="IPR026019">
    <property type="entry name" value="Ribul_P_3_epim"/>
</dbReference>
<evidence type="ECO:0000256" key="11">
    <source>
        <dbReference type="ARBA" id="ARBA00023235"/>
    </source>
</evidence>
<feature type="binding site" evidence="16">
    <location>
        <position position="76"/>
    </location>
    <ligand>
        <name>substrate</name>
    </ligand>
</feature>
<dbReference type="HAMAP" id="MF_02227">
    <property type="entry name" value="RPE"/>
    <property type="match status" value="1"/>
</dbReference>
<evidence type="ECO:0000256" key="9">
    <source>
        <dbReference type="ARBA" id="ARBA00013920"/>
    </source>
</evidence>
<dbReference type="FunFam" id="3.20.20.70:FF:000130">
    <property type="entry name" value="Ribulose-phosphate 3-epimerase"/>
    <property type="match status" value="1"/>
</dbReference>
<keyword evidence="12 15" id="KW-0170">Cobalt</keyword>
<dbReference type="PANTHER" id="PTHR11749">
    <property type="entry name" value="RIBULOSE-5-PHOSPHATE-3-EPIMERASE"/>
    <property type="match status" value="1"/>
</dbReference>
<evidence type="ECO:0000256" key="8">
    <source>
        <dbReference type="ARBA" id="ARBA00013188"/>
    </source>
</evidence>
<dbReference type="UniPathway" id="UPA00115">
    <property type="reaction ID" value="UER00411"/>
</dbReference>
<feature type="binding site" evidence="15">
    <location>
        <position position="76"/>
    </location>
    <ligand>
        <name>a divalent metal cation</name>
        <dbReference type="ChEBI" id="CHEBI:60240"/>
    </ligand>
</feature>
<dbReference type="GO" id="GO:0005975">
    <property type="term" value="P:carbohydrate metabolic process"/>
    <property type="evidence" value="ECO:0007669"/>
    <property type="project" value="InterPro"/>
</dbReference>
<feature type="binding site" evidence="16">
    <location>
        <position position="204"/>
    </location>
    <ligand>
        <name>substrate</name>
    </ligand>
</feature>
<accession>A0A8H4Q0S7</accession>
<evidence type="ECO:0000256" key="3">
    <source>
        <dbReference type="ARBA" id="ARBA00001941"/>
    </source>
</evidence>
<feature type="binding site" evidence="15">
    <location>
        <position position="37"/>
    </location>
    <ligand>
        <name>a divalent metal cation</name>
        <dbReference type="ChEBI" id="CHEBI:60240"/>
    </ligand>
</feature>
<dbReference type="GO" id="GO:0046872">
    <property type="term" value="F:metal ion binding"/>
    <property type="evidence" value="ECO:0007669"/>
    <property type="project" value="UniProtKB-KW"/>
</dbReference>
<evidence type="ECO:0000256" key="12">
    <source>
        <dbReference type="ARBA" id="ARBA00023285"/>
    </source>
</evidence>
<comment type="similarity">
    <text evidence="7 13">Belongs to the ribulose-phosphate 3-epimerase family.</text>
</comment>
<feature type="binding site" evidence="16">
    <location>
        <begin position="173"/>
        <end position="176"/>
    </location>
    <ligand>
        <name>substrate</name>
    </ligand>
</feature>
<comment type="cofactor">
    <cofactor evidence="15">
        <name>a divalent metal cation</name>
        <dbReference type="ChEBI" id="CHEBI:60240"/>
    </cofactor>
    <text evidence="15">Binds 1 divalent metal cation per subunit.</text>
</comment>
<feature type="binding site" evidence="16">
    <location>
        <position position="10"/>
    </location>
    <ligand>
        <name>substrate</name>
    </ligand>
</feature>
<feature type="binding site" evidence="15">
    <location>
        <position position="35"/>
    </location>
    <ligand>
        <name>a divalent metal cation</name>
        <dbReference type="ChEBI" id="CHEBI:60240"/>
    </ligand>
</feature>
<keyword evidence="11 13" id="KW-0413">Isomerase</keyword>
<comment type="caution">
    <text evidence="17">The sequence shown here is derived from an EMBL/GenBank/DDBJ whole genome shotgun (WGS) entry which is preliminary data.</text>
</comment>
<protein>
    <recommendedName>
        <fullName evidence="9 13">Ribulose-phosphate 3-epimerase</fullName>
        <ecNumber evidence="8 13">5.1.3.1</ecNumber>
    </recommendedName>
</protein>
<dbReference type="SUPFAM" id="SSF51366">
    <property type="entry name" value="Ribulose-phoshate binding barrel"/>
    <property type="match status" value="1"/>
</dbReference>
<dbReference type="EC" id="5.1.3.1" evidence="8 13"/>
<gene>
    <name evidence="17" type="ORF">GQ602_007170</name>
</gene>
<keyword evidence="15" id="KW-0862">Zinc</keyword>
<dbReference type="InterPro" id="IPR000056">
    <property type="entry name" value="Ribul_P_3_epim-like"/>
</dbReference>
<comment type="cofactor">
    <cofactor evidence="4">
        <name>Zn(2+)</name>
        <dbReference type="ChEBI" id="CHEBI:29105"/>
    </cofactor>
</comment>
<evidence type="ECO:0000256" key="5">
    <source>
        <dbReference type="ARBA" id="ARBA00001954"/>
    </source>
</evidence>
<name>A0A8H4Q0S7_9HYPO</name>
<dbReference type="InterPro" id="IPR013785">
    <property type="entry name" value="Aldolase_TIM"/>
</dbReference>
<evidence type="ECO:0000256" key="2">
    <source>
        <dbReference type="ARBA" id="ARBA00001936"/>
    </source>
</evidence>
<dbReference type="AlphaFoldDB" id="A0A8H4Q0S7"/>
<evidence type="ECO:0000256" key="1">
    <source>
        <dbReference type="ARBA" id="ARBA00001782"/>
    </source>
</evidence>
<feature type="active site" description="Proton donor" evidence="14">
    <location>
        <position position="202"/>
    </location>
</feature>
<dbReference type="NCBIfam" id="NF004076">
    <property type="entry name" value="PRK05581.1-4"/>
    <property type="match status" value="1"/>
</dbReference>
<evidence type="ECO:0000313" key="17">
    <source>
        <dbReference type="EMBL" id="KAF4581033.1"/>
    </source>
</evidence>
<comment type="pathway">
    <text evidence="6">Carbohydrate degradation; pentose phosphate pathway; D-xylulose 5-phosphate from D-ribulose 5-phosphate (non-oxidative stage): step 1/1.</text>
</comment>
<dbReference type="PROSITE" id="PS01086">
    <property type="entry name" value="RIBUL_P_3_EPIMER_2"/>
    <property type="match status" value="1"/>
</dbReference>
<comment type="cofactor">
    <cofactor evidence="3">
        <name>Co(2+)</name>
        <dbReference type="ChEBI" id="CHEBI:48828"/>
    </cofactor>
</comment>
<keyword evidence="13" id="KW-0119">Carbohydrate metabolism</keyword>
<dbReference type="InterPro" id="IPR011060">
    <property type="entry name" value="RibuloseP-bd_barrel"/>
</dbReference>
<keyword evidence="15" id="KW-0464">Manganese</keyword>
<comment type="cofactor">
    <cofactor evidence="2">
        <name>Mn(2+)</name>
        <dbReference type="ChEBI" id="CHEBI:29035"/>
    </cofactor>
</comment>
<dbReference type="Proteomes" id="UP000562929">
    <property type="component" value="Unassembled WGS sequence"/>
</dbReference>
<evidence type="ECO:0000256" key="6">
    <source>
        <dbReference type="ARBA" id="ARBA00005016"/>
    </source>
</evidence>
<dbReference type="GO" id="GO:0004750">
    <property type="term" value="F:D-ribulose-phosphate 3-epimerase activity"/>
    <property type="evidence" value="ECO:0007669"/>
    <property type="project" value="UniProtKB-EC"/>
</dbReference>
<dbReference type="PROSITE" id="PS01085">
    <property type="entry name" value="RIBUL_P_3_EPIMER_1"/>
    <property type="match status" value="1"/>
</dbReference>
<evidence type="ECO:0000256" key="4">
    <source>
        <dbReference type="ARBA" id="ARBA00001947"/>
    </source>
</evidence>
<evidence type="ECO:0000256" key="13">
    <source>
        <dbReference type="PIRNR" id="PIRNR001461"/>
    </source>
</evidence>